<dbReference type="GO" id="GO:0005789">
    <property type="term" value="C:endoplasmic reticulum membrane"/>
    <property type="evidence" value="ECO:0007669"/>
    <property type="project" value="UniProtKB-SubCell"/>
</dbReference>
<keyword evidence="2 6" id="KW-0812">Transmembrane</keyword>
<dbReference type="HOGENOM" id="CLU_091774_0_0_1"/>
<dbReference type="AlphaFoldDB" id="G3ANK0"/>
<dbReference type="FunCoup" id="G3ANK0">
    <property type="interactions" value="65"/>
</dbReference>
<dbReference type="OMA" id="WYWTGSS"/>
<sequence>MTRYQTTPAFKELIESASNIPSSLKSRLLHSDSLVTHTDLIEFYKTCKPTDTLLDLIKLTKLDIPNKNISPNKPKTKEYLALMERLRLEEKEREYKRLITPSPEYETLYDNTLMGDEEQMSVAQMHKELKHQLTTIVNILISVGSVAYAIWYWTESSWGLPVSYRLLLSIFFGLLVLIAEVVVYMGYLNKIEDARVRERKKKEVKKVIRTVDLKKE</sequence>
<proteinExistence type="predicted"/>
<keyword evidence="4 6" id="KW-1133">Transmembrane helix</keyword>
<dbReference type="PANTHER" id="PTHR31394">
    <property type="entry name" value="TRANSMEMBRANE PROTEIN 199"/>
    <property type="match status" value="1"/>
</dbReference>
<dbReference type="RefSeq" id="XP_007375805.1">
    <property type="nucleotide sequence ID" value="XM_007375743.1"/>
</dbReference>
<evidence type="ECO:0000256" key="2">
    <source>
        <dbReference type="ARBA" id="ARBA00022692"/>
    </source>
</evidence>
<dbReference type="InterPro" id="IPR021013">
    <property type="entry name" value="ATPase_Vma12"/>
</dbReference>
<dbReference type="Pfam" id="PF11712">
    <property type="entry name" value="Vma12"/>
    <property type="match status" value="1"/>
</dbReference>
<dbReference type="GeneID" id="18873967"/>
<dbReference type="eggNOG" id="ENOG502RZXR">
    <property type="taxonomic scope" value="Eukaryota"/>
</dbReference>
<evidence type="ECO:0008006" key="9">
    <source>
        <dbReference type="Google" id="ProtNLM"/>
    </source>
</evidence>
<accession>G3ANK0</accession>
<dbReference type="GO" id="GO:0007035">
    <property type="term" value="P:vacuolar acidification"/>
    <property type="evidence" value="ECO:0007669"/>
    <property type="project" value="EnsemblFungi"/>
</dbReference>
<dbReference type="GO" id="GO:0070072">
    <property type="term" value="P:vacuolar proton-transporting V-type ATPase complex assembly"/>
    <property type="evidence" value="ECO:0007669"/>
    <property type="project" value="EnsemblFungi"/>
</dbReference>
<dbReference type="OrthoDB" id="19981at2759"/>
<organism evidence="8">
    <name type="scientific">Spathaspora passalidarum (strain NRRL Y-27907 / 11-Y1)</name>
    <dbReference type="NCBI Taxonomy" id="619300"/>
    <lineage>
        <taxon>Eukaryota</taxon>
        <taxon>Fungi</taxon>
        <taxon>Dikarya</taxon>
        <taxon>Ascomycota</taxon>
        <taxon>Saccharomycotina</taxon>
        <taxon>Pichiomycetes</taxon>
        <taxon>Debaryomycetaceae</taxon>
        <taxon>Spathaspora</taxon>
    </lineage>
</organism>
<evidence type="ECO:0000313" key="8">
    <source>
        <dbReference type="Proteomes" id="UP000000709"/>
    </source>
</evidence>
<evidence type="ECO:0000256" key="1">
    <source>
        <dbReference type="ARBA" id="ARBA00004477"/>
    </source>
</evidence>
<dbReference type="InParanoid" id="G3ANK0"/>
<evidence type="ECO:0000256" key="6">
    <source>
        <dbReference type="SAM" id="Phobius"/>
    </source>
</evidence>
<feature type="transmembrane region" description="Helical" evidence="6">
    <location>
        <begin position="133"/>
        <end position="154"/>
    </location>
</feature>
<evidence type="ECO:0000256" key="5">
    <source>
        <dbReference type="ARBA" id="ARBA00023136"/>
    </source>
</evidence>
<protein>
    <recommendedName>
        <fullName evidence="9">Vacuolar ATPase assembly integral membrane protein</fullName>
    </recommendedName>
</protein>
<name>G3ANK0_SPAPN</name>
<feature type="transmembrane region" description="Helical" evidence="6">
    <location>
        <begin position="166"/>
        <end position="187"/>
    </location>
</feature>
<dbReference type="PANTHER" id="PTHR31394:SF1">
    <property type="entry name" value="TRANSMEMBRANE PROTEIN 199"/>
    <property type="match status" value="1"/>
</dbReference>
<dbReference type="EMBL" id="GL996502">
    <property type="protein sequence ID" value="EGW32529.1"/>
    <property type="molecule type" value="Genomic_DNA"/>
</dbReference>
<evidence type="ECO:0000256" key="4">
    <source>
        <dbReference type="ARBA" id="ARBA00022989"/>
    </source>
</evidence>
<keyword evidence="8" id="KW-1185">Reference proteome</keyword>
<evidence type="ECO:0000313" key="7">
    <source>
        <dbReference type="EMBL" id="EGW32529.1"/>
    </source>
</evidence>
<dbReference type="KEGG" id="spaa:SPAPADRAFT_61593"/>
<keyword evidence="5 6" id="KW-0472">Membrane</keyword>
<dbReference type="Proteomes" id="UP000000709">
    <property type="component" value="Unassembled WGS sequence"/>
</dbReference>
<keyword evidence="3" id="KW-0256">Endoplasmic reticulum</keyword>
<dbReference type="GO" id="GO:1990871">
    <property type="term" value="C:Vma12-Vma22 assembly complex"/>
    <property type="evidence" value="ECO:0007669"/>
    <property type="project" value="EnsemblFungi"/>
</dbReference>
<evidence type="ECO:0000256" key="3">
    <source>
        <dbReference type="ARBA" id="ARBA00022824"/>
    </source>
</evidence>
<reference evidence="7 8" key="1">
    <citation type="journal article" date="2011" name="Proc. Natl. Acad. Sci. U.S.A.">
        <title>Comparative genomics of xylose-fermenting fungi for enhanced biofuel production.</title>
        <authorList>
            <person name="Wohlbach D.J."/>
            <person name="Kuo A."/>
            <person name="Sato T.K."/>
            <person name="Potts K.M."/>
            <person name="Salamov A.A."/>
            <person name="LaButti K.M."/>
            <person name="Sun H."/>
            <person name="Clum A."/>
            <person name="Pangilinan J.L."/>
            <person name="Lindquist E.A."/>
            <person name="Lucas S."/>
            <person name="Lapidus A."/>
            <person name="Jin M."/>
            <person name="Gunawan C."/>
            <person name="Balan V."/>
            <person name="Dale B.E."/>
            <person name="Jeffries T.W."/>
            <person name="Zinkel R."/>
            <person name="Barry K.W."/>
            <person name="Grigoriev I.V."/>
            <person name="Gasch A.P."/>
        </authorList>
    </citation>
    <scope>NUCLEOTIDE SEQUENCE [LARGE SCALE GENOMIC DNA]</scope>
    <source>
        <strain evidence="8">NRRL Y-27907 / 11-Y1</strain>
    </source>
</reference>
<comment type="subcellular location">
    <subcellularLocation>
        <location evidence="1">Endoplasmic reticulum membrane</location>
        <topology evidence="1">Multi-pass membrane protein</topology>
    </subcellularLocation>
</comment>
<gene>
    <name evidence="7" type="ORF">SPAPADRAFT_61593</name>
</gene>